<dbReference type="GO" id="GO:0006364">
    <property type="term" value="P:rRNA processing"/>
    <property type="evidence" value="ECO:0007669"/>
    <property type="project" value="UniProtKB-KW"/>
</dbReference>
<feature type="region of interest" description="Disordered" evidence="9">
    <location>
        <begin position="448"/>
        <end position="509"/>
    </location>
</feature>
<dbReference type="FunFam" id="1.10.287.4070:FF:000001">
    <property type="entry name" value="Probable Nucleolar protein 58"/>
    <property type="match status" value="1"/>
</dbReference>
<dbReference type="Pfam" id="PF01798">
    <property type="entry name" value="Nop"/>
    <property type="match status" value="1"/>
</dbReference>
<evidence type="ECO:0000256" key="6">
    <source>
        <dbReference type="ARBA" id="ARBA00023242"/>
    </source>
</evidence>
<feature type="compositionally biased region" description="Acidic residues" evidence="9">
    <location>
        <begin position="479"/>
        <end position="491"/>
    </location>
</feature>
<sequence>MPLLILAETSAGYGLFKARDKKLLSADDLESRLDTAEKINQELKLKEFVKWDSAAAAVGEIGALLEGKVPPMLAKLMETVKDEKKVSLAVADKNIGVALQRIPGLSNITEINSGSSTTDLYRGIRTHLSDLIPGILPENFKTMSLGLSHSLSRHKLRFSADKVDVMIIQAINLLDDLDKELNTYAMRVKEWYGWHFPELGKILNDNLAYARVILTLGMRSNATKVDLSEILPEEIETAVKAAADLSMGTEISEEDLENITLLAEQVVSYSEYRAQLSSYLDARMRAIAPSLTELVGFLVGARLIAHAGSLMNLAKNPGSTIQILGAEKALFRALKTKHATPKYGLIYHASLVGQATGKNKGKIARQLAAKAALGVRSDALTEFKDGEEADEEARAVFGATQRAKVESNLRRLEGKPILAKGVTVGPNGKAAPAPSKWDVKEARKYNVDADGLAGNEPASAETPVKEFKKKSKKAKEPSPDEEDASDDDMEDAPAQNGTPGKDPMHLPLKGCKYLANTNSCRFSTIAKATPKKSSGKPGKLTEADYERLAEQAGISVSKFKRKFERGDVELDSEGNPVVHSKKDLKKKRKSMDAGSEMGTPAGGEKRKRDDDEEKPKKKKKKHSIS</sequence>
<evidence type="ECO:0000256" key="5">
    <source>
        <dbReference type="ARBA" id="ARBA00022552"/>
    </source>
</evidence>
<gene>
    <name evidence="11" type="ORF">OOU_Y34scaffold00649g14</name>
</gene>
<comment type="function">
    <text evidence="8">Required for pre-18S rRNA processing. May bind microtubules.</text>
</comment>
<protein>
    <recommendedName>
        <fullName evidence="3">Nucleolar protein 58</fullName>
    </recommendedName>
</protein>
<dbReference type="InterPro" id="IPR012976">
    <property type="entry name" value="NOSIC"/>
</dbReference>
<evidence type="ECO:0000256" key="4">
    <source>
        <dbReference type="ARBA" id="ARBA00022517"/>
    </source>
</evidence>
<evidence type="ECO:0000256" key="1">
    <source>
        <dbReference type="ARBA" id="ARBA00004604"/>
    </source>
</evidence>
<evidence type="ECO:0000256" key="3">
    <source>
        <dbReference type="ARBA" id="ARBA00020379"/>
    </source>
</evidence>
<dbReference type="InterPro" id="IPR012974">
    <property type="entry name" value="NOP58/56_N"/>
</dbReference>
<dbReference type="InterPro" id="IPR036070">
    <property type="entry name" value="Nop_dom_sf"/>
</dbReference>
<proteinExistence type="inferred from homology"/>
<feature type="compositionally biased region" description="Basic residues" evidence="9">
    <location>
        <begin position="616"/>
        <end position="625"/>
    </location>
</feature>
<evidence type="ECO:0000256" key="8">
    <source>
        <dbReference type="ARBA" id="ARBA00024837"/>
    </source>
</evidence>
<dbReference type="PANTHER" id="PTHR10894">
    <property type="entry name" value="NUCLEOLAR PROTEIN 5 NUCLEOLAR PROTEIN NOP5 NOP58"/>
    <property type="match status" value="1"/>
</dbReference>
<keyword evidence="4" id="KW-0690">Ribosome biogenesis</keyword>
<dbReference type="InterPro" id="IPR045056">
    <property type="entry name" value="Nop56/Nop58"/>
</dbReference>
<dbReference type="AlphaFoldDB" id="A0AA97PJ59"/>
<keyword evidence="5" id="KW-0698">rRNA processing</keyword>
<evidence type="ECO:0000256" key="9">
    <source>
        <dbReference type="SAM" id="MobiDB-lite"/>
    </source>
</evidence>
<feature type="domain" description="Nop" evidence="10">
    <location>
        <begin position="287"/>
        <end position="414"/>
    </location>
</feature>
<comment type="similarity">
    <text evidence="2">Belongs to the NOP5/NOP56 family.</text>
</comment>
<keyword evidence="7" id="KW-0687">Ribonucleoprotein</keyword>
<dbReference type="Pfam" id="PF08156">
    <property type="entry name" value="NOP5NT"/>
    <property type="match status" value="1"/>
</dbReference>
<feature type="compositionally biased region" description="Basic and acidic residues" evidence="9">
    <location>
        <begin position="603"/>
        <end position="615"/>
    </location>
</feature>
<dbReference type="SUPFAM" id="SSF89124">
    <property type="entry name" value="Nop domain"/>
    <property type="match status" value="1"/>
</dbReference>
<dbReference type="EMBL" id="JH793404">
    <property type="protein sequence ID" value="ELQ36631.1"/>
    <property type="molecule type" value="Genomic_DNA"/>
</dbReference>
<dbReference type="FunFam" id="1.10.246.90:FF:000003">
    <property type="entry name" value="Nucleolar protein 58"/>
    <property type="match status" value="1"/>
</dbReference>
<comment type="subcellular location">
    <subcellularLocation>
        <location evidence="1">Nucleus</location>
        <location evidence="1">Nucleolus</location>
    </subcellularLocation>
</comment>
<organism evidence="11">
    <name type="scientific">Pyricularia oryzae (strain Y34)</name>
    <name type="common">Rice blast fungus</name>
    <name type="synonym">Magnaporthe oryzae</name>
    <dbReference type="NCBI Taxonomy" id="1143189"/>
    <lineage>
        <taxon>Eukaryota</taxon>
        <taxon>Fungi</taxon>
        <taxon>Dikarya</taxon>
        <taxon>Ascomycota</taxon>
        <taxon>Pezizomycotina</taxon>
        <taxon>Sordariomycetes</taxon>
        <taxon>Sordariomycetidae</taxon>
        <taxon>Magnaporthales</taxon>
        <taxon>Pyriculariaceae</taxon>
        <taxon>Pyricularia</taxon>
    </lineage>
</organism>
<accession>A0AA97PJ59</accession>
<reference evidence="11" key="1">
    <citation type="journal article" date="2012" name="PLoS Genet.">
        <title>Comparative analysis of the genomes of two field isolates of the rice blast fungus Magnaporthe oryzae.</title>
        <authorList>
            <person name="Xue M."/>
            <person name="Yang J."/>
            <person name="Li Z."/>
            <person name="Hu S."/>
            <person name="Yao N."/>
            <person name="Dean R.A."/>
            <person name="Zhao W."/>
            <person name="Shen M."/>
            <person name="Zhang H."/>
            <person name="Li C."/>
            <person name="Liu L."/>
            <person name="Cao L."/>
            <person name="Xu X."/>
            <person name="Xing Y."/>
            <person name="Hsiang T."/>
            <person name="Zhang Z."/>
            <person name="Xu J.R."/>
            <person name="Peng Y.L."/>
        </authorList>
    </citation>
    <scope>NUCLEOTIDE SEQUENCE</scope>
    <source>
        <strain evidence="11">Y34</strain>
    </source>
</reference>
<dbReference type="InterPro" id="IPR042239">
    <property type="entry name" value="Nop_C"/>
</dbReference>
<dbReference type="InterPro" id="IPR002687">
    <property type="entry name" value="Nop_dom"/>
</dbReference>
<dbReference type="GO" id="GO:0030515">
    <property type="term" value="F:snoRNA binding"/>
    <property type="evidence" value="ECO:0007669"/>
    <property type="project" value="InterPro"/>
</dbReference>
<dbReference type="PROSITE" id="PS51358">
    <property type="entry name" value="NOP"/>
    <property type="match status" value="1"/>
</dbReference>
<evidence type="ECO:0000256" key="7">
    <source>
        <dbReference type="ARBA" id="ARBA00023274"/>
    </source>
</evidence>
<dbReference type="Proteomes" id="UP000011086">
    <property type="component" value="Unassembled WGS sequence"/>
</dbReference>
<feature type="region of interest" description="Disordered" evidence="9">
    <location>
        <begin position="566"/>
        <end position="625"/>
    </location>
</feature>
<dbReference type="SMART" id="SM00931">
    <property type="entry name" value="NOSIC"/>
    <property type="match status" value="1"/>
</dbReference>
<name>A0AA97PJ59_PYRO3</name>
<dbReference type="Gene3D" id="1.10.287.4070">
    <property type="match status" value="1"/>
</dbReference>
<evidence type="ECO:0000313" key="11">
    <source>
        <dbReference type="EMBL" id="ELQ36631.1"/>
    </source>
</evidence>
<evidence type="ECO:0000256" key="2">
    <source>
        <dbReference type="ARBA" id="ARBA00009211"/>
    </source>
</evidence>
<evidence type="ECO:0000259" key="10">
    <source>
        <dbReference type="PROSITE" id="PS51358"/>
    </source>
</evidence>
<dbReference type="PANTHER" id="PTHR10894:SF1">
    <property type="entry name" value="NUCLEOLAR PROTEIN 58"/>
    <property type="match status" value="1"/>
</dbReference>
<dbReference type="GO" id="GO:0031428">
    <property type="term" value="C:box C/D methylation guide snoRNP complex"/>
    <property type="evidence" value="ECO:0007669"/>
    <property type="project" value="InterPro"/>
</dbReference>
<keyword evidence="6" id="KW-0539">Nucleus</keyword>
<dbReference type="Gene3D" id="1.10.246.90">
    <property type="entry name" value="Nop domain"/>
    <property type="match status" value="1"/>
</dbReference>
<dbReference type="GO" id="GO:0032040">
    <property type="term" value="C:small-subunit processome"/>
    <property type="evidence" value="ECO:0007669"/>
    <property type="project" value="InterPro"/>
</dbReference>